<name>A0A9P7ZPJ3_9HYPO</name>
<sequence>MDHHRKKSLLGNDLVFQPESQQPYAQQPYDPTAHDNHTSFGQAAYPQSPFQTSPYAENHKFESPMYEQPQGYVQRQPAPPTPEPAPAPKPRKNWFGFMSSKWAAMFMAITAIQAVICLCCEAYVFATTQSSLRPLQDRNPDPTAKNPEELSSQYKTIPTFLTLFIFGFLYELIIVWDALRKKNTIQIIGVCFANLALVVYTAIQVDQLDISLDVLVKYNSLEADRSKPDIWGDIKGYLIAIPSIIAVVTCIMVFLTWKLYQEFAWDILKSIGADYRMKKRFASYQIYIALLKFDFFFFLGFIIQLVVIVTRTDDPEFGLTIATIPITIIILLAAAYFTRIENKPGMVVTIVLYFGALAYFLFKLIRIWTWVDYYLAVQKSLTAFSVITILLILLTIANAIVCMRNFDKGLKTHILGAKNREEDPELNSVNLNDVKPQPSRMTID</sequence>
<feature type="transmembrane region" description="Helical" evidence="2">
    <location>
        <begin position="183"/>
        <end position="203"/>
    </location>
</feature>
<dbReference type="GeneID" id="70291329"/>
<evidence type="ECO:0000313" key="3">
    <source>
        <dbReference type="EMBL" id="KAG9255908.1"/>
    </source>
</evidence>
<protein>
    <submittedName>
        <fullName evidence="3">Uncharacterized protein</fullName>
    </submittedName>
</protein>
<feature type="transmembrane region" description="Helical" evidence="2">
    <location>
        <begin position="381"/>
        <end position="401"/>
    </location>
</feature>
<dbReference type="PANTHER" id="PTHR34391">
    <property type="entry name" value="UPF0658 GOLGI APPARATUS MEMBRANE PROTEIN C1952.10C-RELATED"/>
    <property type="match status" value="1"/>
</dbReference>
<reference evidence="3" key="1">
    <citation type="journal article" date="2021" name="IMA Fungus">
        <title>Genomic characterization of three marine fungi, including Emericellopsis atlantica sp. nov. with signatures of a generalist lifestyle and marine biomass degradation.</title>
        <authorList>
            <person name="Hagestad O.C."/>
            <person name="Hou L."/>
            <person name="Andersen J.H."/>
            <person name="Hansen E.H."/>
            <person name="Altermark B."/>
            <person name="Li C."/>
            <person name="Kuhnert E."/>
            <person name="Cox R.J."/>
            <person name="Crous P.W."/>
            <person name="Spatafora J.W."/>
            <person name="Lail K."/>
            <person name="Amirebrahimi M."/>
            <person name="Lipzen A."/>
            <person name="Pangilinan J."/>
            <person name="Andreopoulos W."/>
            <person name="Hayes R.D."/>
            <person name="Ng V."/>
            <person name="Grigoriev I.V."/>
            <person name="Jackson S.A."/>
            <person name="Sutton T.D.S."/>
            <person name="Dobson A.D.W."/>
            <person name="Rama T."/>
        </authorList>
    </citation>
    <scope>NUCLEOTIDE SEQUENCE</scope>
    <source>
        <strain evidence="3">TS7</strain>
    </source>
</reference>
<organism evidence="3 4">
    <name type="scientific">Emericellopsis atlantica</name>
    <dbReference type="NCBI Taxonomy" id="2614577"/>
    <lineage>
        <taxon>Eukaryota</taxon>
        <taxon>Fungi</taxon>
        <taxon>Dikarya</taxon>
        <taxon>Ascomycota</taxon>
        <taxon>Pezizomycotina</taxon>
        <taxon>Sordariomycetes</taxon>
        <taxon>Hypocreomycetidae</taxon>
        <taxon>Hypocreales</taxon>
        <taxon>Bionectriaceae</taxon>
        <taxon>Emericellopsis</taxon>
    </lineage>
</organism>
<gene>
    <name evidence="3" type="ORF">F5Z01DRAFT_523824</name>
</gene>
<feature type="transmembrane region" description="Helical" evidence="2">
    <location>
        <begin position="157"/>
        <end position="176"/>
    </location>
</feature>
<dbReference type="RefSeq" id="XP_046119832.1">
    <property type="nucleotide sequence ID" value="XM_046260426.1"/>
</dbReference>
<feature type="transmembrane region" description="Helical" evidence="2">
    <location>
        <begin position="317"/>
        <end position="338"/>
    </location>
</feature>
<dbReference type="InterPro" id="IPR040410">
    <property type="entry name" value="UPF0658_Golgi"/>
</dbReference>
<dbReference type="Proteomes" id="UP000887229">
    <property type="component" value="Unassembled WGS sequence"/>
</dbReference>
<accession>A0A9P7ZPJ3</accession>
<feature type="compositionally biased region" description="Pro residues" evidence="1">
    <location>
        <begin position="77"/>
        <end position="88"/>
    </location>
</feature>
<proteinExistence type="predicted"/>
<dbReference type="GO" id="GO:0005794">
    <property type="term" value="C:Golgi apparatus"/>
    <property type="evidence" value="ECO:0007669"/>
    <property type="project" value="TreeGrafter"/>
</dbReference>
<evidence type="ECO:0000256" key="1">
    <source>
        <dbReference type="SAM" id="MobiDB-lite"/>
    </source>
</evidence>
<dbReference type="AlphaFoldDB" id="A0A9P7ZPJ3"/>
<feature type="transmembrane region" description="Helical" evidence="2">
    <location>
        <begin position="350"/>
        <end position="369"/>
    </location>
</feature>
<keyword evidence="4" id="KW-1185">Reference proteome</keyword>
<evidence type="ECO:0000313" key="4">
    <source>
        <dbReference type="Proteomes" id="UP000887229"/>
    </source>
</evidence>
<keyword evidence="2" id="KW-0812">Transmembrane</keyword>
<keyword evidence="2" id="KW-0472">Membrane</keyword>
<dbReference type="EMBL" id="MU251249">
    <property type="protein sequence ID" value="KAG9255908.1"/>
    <property type="molecule type" value="Genomic_DNA"/>
</dbReference>
<keyword evidence="2" id="KW-1133">Transmembrane helix</keyword>
<feature type="region of interest" description="Disordered" evidence="1">
    <location>
        <begin position="69"/>
        <end position="90"/>
    </location>
</feature>
<evidence type="ECO:0000256" key="2">
    <source>
        <dbReference type="SAM" id="Phobius"/>
    </source>
</evidence>
<comment type="caution">
    <text evidence="3">The sequence shown here is derived from an EMBL/GenBank/DDBJ whole genome shotgun (WGS) entry which is preliminary data.</text>
</comment>
<feature type="transmembrane region" description="Helical" evidence="2">
    <location>
        <begin position="102"/>
        <end position="126"/>
    </location>
</feature>
<feature type="transmembrane region" description="Helical" evidence="2">
    <location>
        <begin position="281"/>
        <end position="305"/>
    </location>
</feature>
<dbReference type="OrthoDB" id="2448307at2759"/>
<dbReference type="PANTHER" id="PTHR34391:SF1">
    <property type="entry name" value="UPF0658 GOLGI APPARATUS MEMBRANE PROTEIN C1952.10C-RELATED"/>
    <property type="match status" value="1"/>
</dbReference>
<feature type="region of interest" description="Disordered" evidence="1">
    <location>
        <begin position="1"/>
        <end position="56"/>
    </location>
</feature>
<feature type="transmembrane region" description="Helical" evidence="2">
    <location>
        <begin position="237"/>
        <end position="260"/>
    </location>
</feature>